<organism evidence="7 8">
    <name type="scientific">Alistipes shahii</name>
    <dbReference type="NCBI Taxonomy" id="328814"/>
    <lineage>
        <taxon>Bacteria</taxon>
        <taxon>Pseudomonadati</taxon>
        <taxon>Bacteroidota</taxon>
        <taxon>Bacteroidia</taxon>
        <taxon>Bacteroidales</taxon>
        <taxon>Rikenellaceae</taxon>
        <taxon>Alistipes</taxon>
    </lineage>
</organism>
<feature type="transmembrane region" description="Helical" evidence="5">
    <location>
        <begin position="27"/>
        <end position="49"/>
    </location>
</feature>
<feature type="transmembrane region" description="Helical" evidence="5">
    <location>
        <begin position="61"/>
        <end position="87"/>
    </location>
</feature>
<evidence type="ECO:0000256" key="1">
    <source>
        <dbReference type="ARBA" id="ARBA00004141"/>
    </source>
</evidence>
<dbReference type="RefSeq" id="WP_149887447.1">
    <property type="nucleotide sequence ID" value="NZ_VVXK01000011.1"/>
</dbReference>
<accession>A0A5B3G9D5</accession>
<comment type="caution">
    <text evidence="7">The sequence shown here is derived from an EMBL/GenBank/DDBJ whole genome shotgun (WGS) entry which is preliminary data.</text>
</comment>
<dbReference type="Proteomes" id="UP000323567">
    <property type="component" value="Unassembled WGS sequence"/>
</dbReference>
<evidence type="ECO:0000256" key="3">
    <source>
        <dbReference type="ARBA" id="ARBA00022989"/>
    </source>
</evidence>
<protein>
    <submittedName>
        <fullName evidence="7">GtrA family protein</fullName>
    </submittedName>
</protein>
<comment type="subcellular location">
    <subcellularLocation>
        <location evidence="1">Membrane</location>
        <topology evidence="1">Multi-pass membrane protein</topology>
    </subcellularLocation>
</comment>
<feature type="transmembrane region" description="Helical" evidence="5">
    <location>
        <begin position="107"/>
        <end position="126"/>
    </location>
</feature>
<feature type="domain" description="GtrA/DPMS transmembrane" evidence="6">
    <location>
        <begin position="30"/>
        <end position="157"/>
    </location>
</feature>
<dbReference type="InterPro" id="IPR007267">
    <property type="entry name" value="GtrA_DPMS_TM"/>
</dbReference>
<evidence type="ECO:0000259" key="6">
    <source>
        <dbReference type="Pfam" id="PF04138"/>
    </source>
</evidence>
<proteinExistence type="predicted"/>
<name>A0A5B3G9D5_9BACT</name>
<reference evidence="7 8" key="1">
    <citation type="journal article" date="2019" name="Nat. Med.">
        <title>A library of human gut bacterial isolates paired with longitudinal multiomics data enables mechanistic microbiome research.</title>
        <authorList>
            <person name="Poyet M."/>
            <person name="Groussin M."/>
            <person name="Gibbons S.M."/>
            <person name="Avila-Pacheco J."/>
            <person name="Jiang X."/>
            <person name="Kearney S.M."/>
            <person name="Perrotta A.R."/>
            <person name="Berdy B."/>
            <person name="Zhao S."/>
            <person name="Lieberman T.D."/>
            <person name="Swanson P.K."/>
            <person name="Smith M."/>
            <person name="Roesemann S."/>
            <person name="Alexander J.E."/>
            <person name="Rich S.A."/>
            <person name="Livny J."/>
            <person name="Vlamakis H."/>
            <person name="Clish C."/>
            <person name="Bullock K."/>
            <person name="Deik A."/>
            <person name="Scott J."/>
            <person name="Pierce K.A."/>
            <person name="Xavier R.J."/>
            <person name="Alm E.J."/>
        </authorList>
    </citation>
    <scope>NUCLEOTIDE SEQUENCE [LARGE SCALE GENOMIC DNA]</scope>
    <source>
        <strain evidence="7 8">BIOML-A2</strain>
    </source>
</reference>
<gene>
    <name evidence="7" type="ORF">F2Y13_09015</name>
</gene>
<dbReference type="AlphaFoldDB" id="A0A5B3G9D5"/>
<evidence type="ECO:0000256" key="4">
    <source>
        <dbReference type="ARBA" id="ARBA00023136"/>
    </source>
</evidence>
<dbReference type="EMBL" id="VVXK01000011">
    <property type="protein sequence ID" value="KAA2369946.1"/>
    <property type="molecule type" value="Genomic_DNA"/>
</dbReference>
<keyword evidence="4 5" id="KW-0472">Membrane</keyword>
<keyword evidence="2 5" id="KW-0812">Transmembrane</keyword>
<evidence type="ECO:0000313" key="7">
    <source>
        <dbReference type="EMBL" id="KAA2369946.1"/>
    </source>
</evidence>
<feature type="transmembrane region" description="Helical" evidence="5">
    <location>
        <begin position="138"/>
        <end position="157"/>
    </location>
</feature>
<dbReference type="GO" id="GO:0000271">
    <property type="term" value="P:polysaccharide biosynthetic process"/>
    <property type="evidence" value="ECO:0007669"/>
    <property type="project" value="InterPro"/>
</dbReference>
<dbReference type="GO" id="GO:0016020">
    <property type="term" value="C:membrane"/>
    <property type="evidence" value="ECO:0007669"/>
    <property type="project" value="UniProtKB-SubCell"/>
</dbReference>
<keyword evidence="3 5" id="KW-1133">Transmembrane helix</keyword>
<dbReference type="Pfam" id="PF04138">
    <property type="entry name" value="GtrA_DPMS_TM"/>
    <property type="match status" value="1"/>
</dbReference>
<evidence type="ECO:0000256" key="5">
    <source>
        <dbReference type="SAM" id="Phobius"/>
    </source>
</evidence>
<evidence type="ECO:0000256" key="2">
    <source>
        <dbReference type="ARBA" id="ARBA00022692"/>
    </source>
</evidence>
<evidence type="ECO:0000313" key="8">
    <source>
        <dbReference type="Proteomes" id="UP000323567"/>
    </source>
</evidence>
<sequence>MALAELIIRAIDWFYIRPVAAVLPRQVFRYAVCGGVTYILFDPVCYFLFYNFIVAHRYVDLGFVVVSPHIAAMILVFPFTFFVGFWLNRYVAFRRSPIGAGTQLLRYLLSVAGSVLLTYAVLKFFVEVCGVWPTPAKMVTTLLTTVYSFLAAKYFTFRHAEKPE</sequence>